<evidence type="ECO:0000256" key="1">
    <source>
        <dbReference type="ARBA" id="ARBA00004167"/>
    </source>
</evidence>
<keyword evidence="4" id="KW-0677">Repeat</keyword>
<sequence length="877" mass="95791">MLEWLRVGVPTADQDPGPPVVMVDINNVSSYYLNRPFADLAPGKPASITLEKSRRGPTIKVITSSADRRSEVVVSNLQPARRYSVSVRAGNSQGVGPAAPEVSFTTDEDSPSGPPVEVVCRGVTSSTIVVSWSPPDEDVTNGIIVNYRVAYQRLLGSGTLHNWVPVLCFTAPPPASPPSLVSVIPLDRGKAGVLWRSEGSMRGRTSYHRVSWIAATSEQEYPAGLSVNTTADYATLEDLPDFAIKVWVTAMMSTGETLPSPKVLYSPRDQEISGTEIWSVGQSVTVDEGETVRLPCLVRGEQLNPIRVWTCDGDPVQENQGTAILANGNLYISSARQRHSGSYDCTLPSAASGKSVTYTLKVLGVPSAPRLQVIRTTNTSALLHWTSPPRHDDVPPLCYTLRHVLLRSSEGSLELTGVTKEEHNELSGVAGLNDEEGATLVTGTQLLLEDLLCGSNYSFTVTAHNSYGSSPPSLPVDISTKGSPPTMPANSRNYKMYHGNLEAWTSQNSDAIFLMNSTHVFVHINSWHHTDCKIMYFSVHYKQETAAHWTTLASAVAQQRVLGITGFVAGAAYSVKVTLKNNADSTTVIEAFPPSSIPAFNDDGRFMHGDVGNVKANGNTNNDIIISSDQLTSPWLVDHSTLSVIISLSASLLILVSAGLCFFSRRPINVTVDQNVDVGRYSRDVKTIEKSPVLDDNKFQSQRLADPHCAGPEDLSTQNFMVRELAFPESNFYASESDLNPHSYGAYGNGVVREASLIPHMELPPGFDLPPESEIIHEHPETSSPIYREVDDNFPSPENYEVTNANARSRSVFMPTEAKEESDRAGKYSQEENTRKTKKRKHLHARSYGQALILDPVSHKQVLQKCNIYNASTDHYV</sequence>
<dbReference type="KEGG" id="hazt:108673474"/>
<dbReference type="RefSeq" id="XP_018016801.1">
    <property type="nucleotide sequence ID" value="XM_018161312.2"/>
</dbReference>
<dbReference type="OrthoDB" id="8923679at2759"/>
<evidence type="ECO:0000256" key="8">
    <source>
        <dbReference type="ARBA" id="ARBA00023157"/>
    </source>
</evidence>
<dbReference type="InterPro" id="IPR007110">
    <property type="entry name" value="Ig-like_dom"/>
</dbReference>
<keyword evidence="9" id="KW-0393">Immunoglobulin domain</keyword>
<evidence type="ECO:0000256" key="2">
    <source>
        <dbReference type="ARBA" id="ARBA00022692"/>
    </source>
</evidence>
<dbReference type="CDD" id="cd00063">
    <property type="entry name" value="FN3"/>
    <property type="match status" value="3"/>
</dbReference>
<feature type="domain" description="Fibronectin type-III" evidence="12">
    <location>
        <begin position="365"/>
        <end position="483"/>
    </location>
</feature>
<keyword evidence="5" id="KW-0130">Cell adhesion</keyword>
<protein>
    <submittedName>
        <fullName evidence="14">Down syndrome cell adhesion molecule-like protein Dscam2</fullName>
    </submittedName>
</protein>
<keyword evidence="8" id="KW-1015">Disulfide bond</keyword>
<evidence type="ECO:0000313" key="14">
    <source>
        <dbReference type="RefSeq" id="XP_018016801.1"/>
    </source>
</evidence>
<feature type="compositionally biased region" description="Basic and acidic residues" evidence="10">
    <location>
        <begin position="817"/>
        <end position="835"/>
    </location>
</feature>
<dbReference type="SMART" id="SM00409">
    <property type="entry name" value="IG"/>
    <property type="match status" value="1"/>
</dbReference>
<dbReference type="SUPFAM" id="SSF49265">
    <property type="entry name" value="Fibronectin type III"/>
    <property type="match status" value="3"/>
</dbReference>
<keyword evidence="3" id="KW-0732">Signal</keyword>
<evidence type="ECO:0000256" key="10">
    <source>
        <dbReference type="SAM" id="MobiDB-lite"/>
    </source>
</evidence>
<organism evidence="13 14">
    <name type="scientific">Hyalella azteca</name>
    <name type="common">Amphipod</name>
    <dbReference type="NCBI Taxonomy" id="294128"/>
    <lineage>
        <taxon>Eukaryota</taxon>
        <taxon>Metazoa</taxon>
        <taxon>Ecdysozoa</taxon>
        <taxon>Arthropoda</taxon>
        <taxon>Crustacea</taxon>
        <taxon>Multicrustacea</taxon>
        <taxon>Malacostraca</taxon>
        <taxon>Eumalacostraca</taxon>
        <taxon>Peracarida</taxon>
        <taxon>Amphipoda</taxon>
        <taxon>Senticaudata</taxon>
        <taxon>Talitrida</taxon>
        <taxon>Talitroidea</taxon>
        <taxon>Hyalellidae</taxon>
        <taxon>Hyalella</taxon>
    </lineage>
</organism>
<feature type="region of interest" description="Disordered" evidence="10">
    <location>
        <begin position="816"/>
        <end position="841"/>
    </location>
</feature>
<feature type="domain" description="Fibronectin type-III" evidence="12">
    <location>
        <begin position="15"/>
        <end position="109"/>
    </location>
</feature>
<dbReference type="PANTHER" id="PTHR44170:SF56">
    <property type="entry name" value="FIBRONECTIN TYPE-III DOMAIN-CONTAINING PROTEIN"/>
    <property type="match status" value="1"/>
</dbReference>
<dbReference type="SUPFAM" id="SSF48726">
    <property type="entry name" value="Immunoglobulin"/>
    <property type="match status" value="1"/>
</dbReference>
<evidence type="ECO:0000256" key="4">
    <source>
        <dbReference type="ARBA" id="ARBA00022737"/>
    </source>
</evidence>
<evidence type="ECO:0000256" key="5">
    <source>
        <dbReference type="ARBA" id="ARBA00022889"/>
    </source>
</evidence>
<dbReference type="PANTHER" id="PTHR44170">
    <property type="entry name" value="PROTEIN SIDEKICK"/>
    <property type="match status" value="1"/>
</dbReference>
<dbReference type="PROSITE" id="PS50853">
    <property type="entry name" value="FN3"/>
    <property type="match status" value="3"/>
</dbReference>
<feature type="domain" description="Fibronectin type-III" evidence="12">
    <location>
        <begin position="114"/>
        <end position="219"/>
    </location>
</feature>
<dbReference type="Gene3D" id="2.60.40.10">
    <property type="entry name" value="Immunoglobulins"/>
    <property type="match status" value="4"/>
</dbReference>
<dbReference type="InterPro" id="IPR056754">
    <property type="entry name" value="DSCAM/DSCAML_C"/>
</dbReference>
<dbReference type="InterPro" id="IPR003599">
    <property type="entry name" value="Ig_sub"/>
</dbReference>
<evidence type="ECO:0000256" key="6">
    <source>
        <dbReference type="ARBA" id="ARBA00022989"/>
    </source>
</evidence>
<gene>
    <name evidence="14" type="primary">LOC108673474</name>
</gene>
<dbReference type="GO" id="GO:0016020">
    <property type="term" value="C:membrane"/>
    <property type="evidence" value="ECO:0007669"/>
    <property type="project" value="UniProtKB-SubCell"/>
</dbReference>
<reference evidence="14" key="1">
    <citation type="submission" date="2025-08" db="UniProtKB">
        <authorList>
            <consortium name="RefSeq"/>
        </authorList>
    </citation>
    <scope>IDENTIFICATION</scope>
    <source>
        <tissue evidence="14">Whole organism</tissue>
    </source>
</reference>
<evidence type="ECO:0000313" key="13">
    <source>
        <dbReference type="Proteomes" id="UP000694843"/>
    </source>
</evidence>
<keyword evidence="2" id="KW-0812">Transmembrane</keyword>
<dbReference type="OMA" id="VHINSWH"/>
<dbReference type="GO" id="GO:0098609">
    <property type="term" value="P:cell-cell adhesion"/>
    <property type="evidence" value="ECO:0007669"/>
    <property type="project" value="TreeGrafter"/>
</dbReference>
<dbReference type="GO" id="GO:0030154">
    <property type="term" value="P:cell differentiation"/>
    <property type="evidence" value="ECO:0007669"/>
    <property type="project" value="UniProtKB-ARBA"/>
</dbReference>
<dbReference type="InterPro" id="IPR003961">
    <property type="entry name" value="FN3_dom"/>
</dbReference>
<accession>A0A8B7NV22</accession>
<dbReference type="GeneID" id="108673474"/>
<dbReference type="GO" id="GO:0009653">
    <property type="term" value="P:anatomical structure morphogenesis"/>
    <property type="evidence" value="ECO:0007669"/>
    <property type="project" value="UniProtKB-ARBA"/>
</dbReference>
<name>A0A8B7NV22_HYAAZ</name>
<evidence type="ECO:0000259" key="11">
    <source>
        <dbReference type="PROSITE" id="PS50835"/>
    </source>
</evidence>
<evidence type="ECO:0000259" key="12">
    <source>
        <dbReference type="PROSITE" id="PS50853"/>
    </source>
</evidence>
<evidence type="ECO:0000256" key="9">
    <source>
        <dbReference type="ARBA" id="ARBA00023319"/>
    </source>
</evidence>
<feature type="domain" description="Ig-like" evidence="11">
    <location>
        <begin position="261"/>
        <end position="357"/>
    </location>
</feature>
<dbReference type="InterPro" id="IPR013783">
    <property type="entry name" value="Ig-like_fold"/>
</dbReference>
<dbReference type="Pfam" id="PF25059">
    <property type="entry name" value="FN3_DSCAM-DSCAML_C"/>
    <property type="match status" value="1"/>
</dbReference>
<evidence type="ECO:0000256" key="3">
    <source>
        <dbReference type="ARBA" id="ARBA00022729"/>
    </source>
</evidence>
<keyword evidence="6" id="KW-1133">Transmembrane helix</keyword>
<dbReference type="InterPro" id="IPR036179">
    <property type="entry name" value="Ig-like_dom_sf"/>
</dbReference>
<feature type="region of interest" description="Disordered" evidence="10">
    <location>
        <begin position="88"/>
        <end position="115"/>
    </location>
</feature>
<keyword evidence="13" id="KW-1185">Reference proteome</keyword>
<dbReference type="InterPro" id="IPR036116">
    <property type="entry name" value="FN3_sf"/>
</dbReference>
<dbReference type="Proteomes" id="UP000694843">
    <property type="component" value="Unplaced"/>
</dbReference>
<evidence type="ECO:0000256" key="7">
    <source>
        <dbReference type="ARBA" id="ARBA00023136"/>
    </source>
</evidence>
<dbReference type="AlphaFoldDB" id="A0A8B7NV22"/>
<dbReference type="Pfam" id="PF07679">
    <property type="entry name" value="I-set"/>
    <property type="match status" value="1"/>
</dbReference>
<comment type="subcellular location">
    <subcellularLocation>
        <location evidence="1">Membrane</location>
        <topology evidence="1">Single-pass membrane protein</topology>
    </subcellularLocation>
</comment>
<dbReference type="Pfam" id="PF00041">
    <property type="entry name" value="fn3"/>
    <property type="match status" value="1"/>
</dbReference>
<dbReference type="InterPro" id="IPR013098">
    <property type="entry name" value="Ig_I-set"/>
</dbReference>
<proteinExistence type="predicted"/>
<dbReference type="PROSITE" id="PS50835">
    <property type="entry name" value="IG_LIKE"/>
    <property type="match status" value="1"/>
</dbReference>
<dbReference type="SMART" id="SM00060">
    <property type="entry name" value="FN3"/>
    <property type="match status" value="3"/>
</dbReference>
<keyword evidence="7" id="KW-0472">Membrane</keyword>